<organism evidence="2 3">
    <name type="scientific">Stenotrophomonas nematodicola</name>
    <dbReference type="NCBI Taxonomy" id="2656746"/>
    <lineage>
        <taxon>Bacteria</taxon>
        <taxon>Pseudomonadati</taxon>
        <taxon>Pseudomonadota</taxon>
        <taxon>Gammaproteobacteria</taxon>
        <taxon>Lysobacterales</taxon>
        <taxon>Lysobacteraceae</taxon>
        <taxon>Stenotrophomonas</taxon>
    </lineage>
</organism>
<dbReference type="EMBL" id="JBHGCJ010000015">
    <property type="protein sequence ID" value="MFG6110913.1"/>
    <property type="molecule type" value="Genomic_DNA"/>
</dbReference>
<keyword evidence="1" id="KW-0812">Transmembrane</keyword>
<proteinExistence type="predicted"/>
<evidence type="ECO:0000313" key="2">
    <source>
        <dbReference type="EMBL" id="MFG6110913.1"/>
    </source>
</evidence>
<dbReference type="RefSeq" id="WP_394164375.1">
    <property type="nucleotide sequence ID" value="NZ_JBHGCJ010000015.1"/>
</dbReference>
<keyword evidence="3" id="KW-1185">Reference proteome</keyword>
<name>A0ABW7D129_9GAMM</name>
<feature type="transmembrane region" description="Helical" evidence="1">
    <location>
        <begin position="65"/>
        <end position="89"/>
    </location>
</feature>
<dbReference type="Proteomes" id="UP001605261">
    <property type="component" value="Unassembled WGS sequence"/>
</dbReference>
<gene>
    <name evidence="2" type="ORF">ACEU0G_000795</name>
</gene>
<reference evidence="2 3" key="1">
    <citation type="submission" date="2024-09" db="EMBL/GenBank/DDBJ databases">
        <authorList>
            <consortium name="All-Russian atlas of soil microorganisms"/>
            <consortium name="as a basis for the search for new antimicrobial producers and enzymes with unique properties"/>
            <person name="Sokolova E.A."/>
            <person name="Voronina E.N."/>
        </authorList>
    </citation>
    <scope>NUCLEOTIDE SEQUENCE [LARGE SCALE GENOMIC DNA]</scope>
    <source>
        <strain evidence="2 3">AF-22b-331.1</strain>
    </source>
</reference>
<comment type="caution">
    <text evidence="2">The sequence shown here is derived from an EMBL/GenBank/DDBJ whole genome shotgun (WGS) entry which is preliminary data.</text>
</comment>
<feature type="transmembrane region" description="Helical" evidence="1">
    <location>
        <begin position="95"/>
        <end position="114"/>
    </location>
</feature>
<keyword evidence="1" id="KW-1133">Transmembrane helix</keyword>
<keyword evidence="1" id="KW-0472">Membrane</keyword>
<evidence type="ECO:0000256" key="1">
    <source>
        <dbReference type="SAM" id="Phobius"/>
    </source>
</evidence>
<feature type="transmembrane region" description="Helical" evidence="1">
    <location>
        <begin position="38"/>
        <end position="58"/>
    </location>
</feature>
<evidence type="ECO:0000313" key="3">
    <source>
        <dbReference type="Proteomes" id="UP001605261"/>
    </source>
</evidence>
<sequence length="135" mass="14743">MQILIYTLAALGRGQVPYVEDVIGSRAVVETYGVQALMVLLPGWMLQASLFVSCALLLRRSRWGLYVAYAQIPFRLLLVMPSVPLVLALVQRLDASPAATAMVVGSLLVLIELLKMTTLRRAVPMQPSHVRPGTA</sequence>
<protein>
    <submittedName>
        <fullName evidence="2">Uncharacterized protein</fullName>
    </submittedName>
</protein>
<accession>A0ABW7D129</accession>